<keyword evidence="5" id="KW-1185">Reference proteome</keyword>
<feature type="domain" description="ABC transporter" evidence="3">
    <location>
        <begin position="43"/>
        <end position="319"/>
    </location>
</feature>
<dbReference type="SUPFAM" id="SSF52540">
    <property type="entry name" value="P-loop containing nucleoside triphosphate hydrolases"/>
    <property type="match status" value="2"/>
</dbReference>
<dbReference type="PANTHER" id="PTHR43117:SF4">
    <property type="entry name" value="OSMOPROTECTANT IMPORT ATP-BINDING PROTEIN OSMV"/>
    <property type="match status" value="1"/>
</dbReference>
<evidence type="ECO:0000259" key="3">
    <source>
        <dbReference type="PROSITE" id="PS50893"/>
    </source>
</evidence>
<dbReference type="Proteomes" id="UP000054097">
    <property type="component" value="Unassembled WGS sequence"/>
</dbReference>
<dbReference type="InterPro" id="IPR027417">
    <property type="entry name" value="P-loop_NTPase"/>
</dbReference>
<accession>A0A0C3B5X5</accession>
<sequence>MKRVKAPCIARCTSISRRIVTQNLVLGLRAIHGSHAAKPIIHVERADVYHFGSVQRSEAIFKDLTWTVNAGEAWAIVCNSNATRGEIFQMLLGRRRISPVPSKGLYPFLSISGQSSKDLEQGAVLHVAFASKKRIAGGGFTDYTARYGAMRDQDGRTLRDSLLESLANEPLAAPPTEFTPLETRAAHENAIPKDQCQEIDQVAEKLHLVPQLDLPLIALSNGQQRRARILRSLIRHPRLLLLEDPFAGLDVVQRPLLSNLLGQLNSEQDPFVVMELRPQDPMPEWITHVAVVDGQNFRLMARQDYSPFVQTDSLATSSASPVQSPTNASQEPLMDLNDVRIHYGKREVLRDVNWTIRPGDRWWLRGANGSGKTTLLSVLTGEHPQSYTQRHFRMFGKPRSQVPTVSIQRKVAVFTPEIFAAFPRKLGQGAMTARDAIGTGFENTYSYRSLNVEQMAAREELILRLAPGSTNEDKWQWSLTPFAELPPPEQALALFMRTLVAKAPILILDEVFGGMDDQMIKSCSDYLRDSIGQDQAVIFVSHWEHEIPWADVQKYQLAEGTGSVSVQK</sequence>
<reference evidence="4 5" key="1">
    <citation type="submission" date="2014-04" db="EMBL/GenBank/DDBJ databases">
        <authorList>
            <consortium name="DOE Joint Genome Institute"/>
            <person name="Kuo A."/>
            <person name="Zuccaro A."/>
            <person name="Kohler A."/>
            <person name="Nagy L.G."/>
            <person name="Floudas D."/>
            <person name="Copeland A."/>
            <person name="Barry K.W."/>
            <person name="Cichocki N."/>
            <person name="Veneault-Fourrey C."/>
            <person name="LaButti K."/>
            <person name="Lindquist E.A."/>
            <person name="Lipzen A."/>
            <person name="Lundell T."/>
            <person name="Morin E."/>
            <person name="Murat C."/>
            <person name="Sun H."/>
            <person name="Tunlid A."/>
            <person name="Henrissat B."/>
            <person name="Grigoriev I.V."/>
            <person name="Hibbett D.S."/>
            <person name="Martin F."/>
            <person name="Nordberg H.P."/>
            <person name="Cantor M.N."/>
            <person name="Hua S.X."/>
        </authorList>
    </citation>
    <scope>NUCLEOTIDE SEQUENCE [LARGE SCALE GENOMIC DNA]</scope>
    <source>
        <strain evidence="4 5">MAFF 305830</strain>
    </source>
</reference>
<evidence type="ECO:0000256" key="1">
    <source>
        <dbReference type="ARBA" id="ARBA00005417"/>
    </source>
</evidence>
<name>A0A0C3B5X5_SERVB</name>
<gene>
    <name evidence="4" type="ORF">M408DRAFT_174708</name>
</gene>
<dbReference type="HOGENOM" id="CLU_000604_45_3_1"/>
<keyword evidence="2" id="KW-0813">Transport</keyword>
<evidence type="ECO:0000256" key="2">
    <source>
        <dbReference type="ARBA" id="ARBA00022448"/>
    </source>
</evidence>
<reference evidence="5" key="2">
    <citation type="submission" date="2015-01" db="EMBL/GenBank/DDBJ databases">
        <title>Evolutionary Origins and Diversification of the Mycorrhizal Mutualists.</title>
        <authorList>
            <consortium name="DOE Joint Genome Institute"/>
            <consortium name="Mycorrhizal Genomics Consortium"/>
            <person name="Kohler A."/>
            <person name="Kuo A."/>
            <person name="Nagy L.G."/>
            <person name="Floudas D."/>
            <person name="Copeland A."/>
            <person name="Barry K.W."/>
            <person name="Cichocki N."/>
            <person name="Veneault-Fourrey C."/>
            <person name="LaButti K."/>
            <person name="Lindquist E.A."/>
            <person name="Lipzen A."/>
            <person name="Lundell T."/>
            <person name="Morin E."/>
            <person name="Murat C."/>
            <person name="Riley R."/>
            <person name="Ohm R."/>
            <person name="Sun H."/>
            <person name="Tunlid A."/>
            <person name="Henrissat B."/>
            <person name="Grigoriev I.V."/>
            <person name="Hibbett D.S."/>
            <person name="Martin F."/>
        </authorList>
    </citation>
    <scope>NUCLEOTIDE SEQUENCE [LARGE SCALE GENOMIC DNA]</scope>
    <source>
        <strain evidence="5">MAFF 305830</strain>
    </source>
</reference>
<evidence type="ECO:0000313" key="5">
    <source>
        <dbReference type="Proteomes" id="UP000054097"/>
    </source>
</evidence>
<dbReference type="EMBL" id="KN824302">
    <property type="protein sequence ID" value="KIM26881.1"/>
    <property type="molecule type" value="Genomic_DNA"/>
</dbReference>
<protein>
    <recommendedName>
        <fullName evidence="3">ABC transporter domain-containing protein</fullName>
    </recommendedName>
</protein>
<dbReference type="Gene3D" id="3.40.50.300">
    <property type="entry name" value="P-loop containing nucleotide triphosphate hydrolases"/>
    <property type="match status" value="2"/>
</dbReference>
<organism evidence="4 5">
    <name type="scientific">Serendipita vermifera MAFF 305830</name>
    <dbReference type="NCBI Taxonomy" id="933852"/>
    <lineage>
        <taxon>Eukaryota</taxon>
        <taxon>Fungi</taxon>
        <taxon>Dikarya</taxon>
        <taxon>Basidiomycota</taxon>
        <taxon>Agaricomycotina</taxon>
        <taxon>Agaricomycetes</taxon>
        <taxon>Sebacinales</taxon>
        <taxon>Serendipitaceae</taxon>
        <taxon>Serendipita</taxon>
    </lineage>
</organism>
<dbReference type="STRING" id="933852.A0A0C3B5X5"/>
<dbReference type="PROSITE" id="PS50893">
    <property type="entry name" value="ABC_TRANSPORTER_2"/>
    <property type="match status" value="2"/>
</dbReference>
<dbReference type="InterPro" id="IPR003439">
    <property type="entry name" value="ABC_transporter-like_ATP-bd"/>
</dbReference>
<proteinExistence type="inferred from homology"/>
<dbReference type="GO" id="GO:0016887">
    <property type="term" value="F:ATP hydrolysis activity"/>
    <property type="evidence" value="ECO:0007669"/>
    <property type="project" value="InterPro"/>
</dbReference>
<evidence type="ECO:0000313" key="4">
    <source>
        <dbReference type="EMBL" id="KIM26881.1"/>
    </source>
</evidence>
<feature type="domain" description="ABC transporter" evidence="3">
    <location>
        <begin position="334"/>
        <end position="568"/>
    </location>
</feature>
<dbReference type="Pfam" id="PF00005">
    <property type="entry name" value="ABC_tran"/>
    <property type="match status" value="2"/>
</dbReference>
<comment type="similarity">
    <text evidence="1">Belongs to the ABC transporter superfamily.</text>
</comment>
<dbReference type="OrthoDB" id="10255969at2759"/>
<dbReference type="GO" id="GO:0005524">
    <property type="term" value="F:ATP binding"/>
    <property type="evidence" value="ECO:0007669"/>
    <property type="project" value="InterPro"/>
</dbReference>
<dbReference type="AlphaFoldDB" id="A0A0C3B5X5"/>
<dbReference type="PANTHER" id="PTHR43117">
    <property type="entry name" value="OSMOPROTECTANT IMPORT ATP-BINDING PROTEIN OSMV"/>
    <property type="match status" value="1"/>
</dbReference>